<protein>
    <recommendedName>
        <fullName evidence="1">Lcl C-terminal domain-containing protein</fullName>
    </recommendedName>
</protein>
<name>A0ABN6MBH7_9BACT</name>
<evidence type="ECO:0000259" key="1">
    <source>
        <dbReference type="Pfam" id="PF07603"/>
    </source>
</evidence>
<dbReference type="InterPro" id="IPR011460">
    <property type="entry name" value="Lcl_C"/>
</dbReference>
<dbReference type="PANTHER" id="PTHR35812">
    <property type="entry name" value="LIPOPROTEIN"/>
    <property type="match status" value="1"/>
</dbReference>
<evidence type="ECO:0000313" key="3">
    <source>
        <dbReference type="Proteomes" id="UP000830055"/>
    </source>
</evidence>
<dbReference type="Pfam" id="PF07603">
    <property type="entry name" value="Lcl_C"/>
    <property type="match status" value="2"/>
</dbReference>
<gene>
    <name evidence="2" type="ORF">DPPLL_32980</name>
</gene>
<dbReference type="Proteomes" id="UP000830055">
    <property type="component" value="Chromosome"/>
</dbReference>
<feature type="domain" description="Lcl C-terminal" evidence="1">
    <location>
        <begin position="18"/>
        <end position="134"/>
    </location>
</feature>
<sequence length="301" mass="34164">MLLTIPADHRFQMESEDLIRDRATGLIWARDAGLFEFPLGWLESLAAVAEMNRQCRFGRSDWRMPNRNELRSLLDHAEKRPALPPGHPFCNLFLGWYWTSTSAVIAPTYAWYIHLEGARMFYGNKRDFFWLWPVCGDSDTVVRTGQNQCFDEQGAEIDCTATGQDGDLQRGRPWPEPRFRRQRTGVLDVLTGLRWQQRAALDGAPCDWAMAMAVVAELAERTGQPWRLPTIRELESLVDASQHSPALPAAHPFTDVRDTYWSATTSGFDGDWAFALYLTKGAVGVGHKQTKGFSVWPVKSE</sequence>
<feature type="domain" description="Lcl C-terminal" evidence="1">
    <location>
        <begin position="186"/>
        <end position="299"/>
    </location>
</feature>
<accession>A0ABN6MBH7</accession>
<organism evidence="2 3">
    <name type="scientific">Desulfofustis limnaeus</name>
    <dbReference type="NCBI Taxonomy" id="2740163"/>
    <lineage>
        <taxon>Bacteria</taxon>
        <taxon>Pseudomonadati</taxon>
        <taxon>Thermodesulfobacteriota</taxon>
        <taxon>Desulfobulbia</taxon>
        <taxon>Desulfobulbales</taxon>
        <taxon>Desulfocapsaceae</taxon>
        <taxon>Desulfofustis</taxon>
    </lineage>
</organism>
<dbReference type="EMBL" id="AP025516">
    <property type="protein sequence ID" value="BDD88933.1"/>
    <property type="molecule type" value="Genomic_DNA"/>
</dbReference>
<dbReference type="PANTHER" id="PTHR35812:SF1">
    <property type="entry name" value="LIPOPROTEIN"/>
    <property type="match status" value="1"/>
</dbReference>
<evidence type="ECO:0000313" key="2">
    <source>
        <dbReference type="EMBL" id="BDD88933.1"/>
    </source>
</evidence>
<keyword evidence="3" id="KW-1185">Reference proteome</keyword>
<reference evidence="2 3" key="1">
    <citation type="submission" date="2022-01" db="EMBL/GenBank/DDBJ databases">
        <title>Desulfofustis limnae sp. nov., a novel mesophilic sulfate-reducing bacterium isolated from marsh soil.</title>
        <authorList>
            <person name="Watanabe M."/>
            <person name="Takahashi A."/>
            <person name="Kojima H."/>
            <person name="Fukui M."/>
        </authorList>
    </citation>
    <scope>NUCLEOTIDE SEQUENCE [LARGE SCALE GENOMIC DNA]</scope>
    <source>
        <strain evidence="2 3">PPLL</strain>
    </source>
</reference>
<proteinExistence type="predicted"/>